<feature type="transmembrane region" description="Helical" evidence="1">
    <location>
        <begin position="55"/>
        <end position="74"/>
    </location>
</feature>
<feature type="transmembrane region" description="Helical" evidence="1">
    <location>
        <begin position="155"/>
        <end position="177"/>
    </location>
</feature>
<reference evidence="2" key="1">
    <citation type="submission" date="2015-07" db="EMBL/GenBank/DDBJ databases">
        <title>Adaptation to a free-living lifestyle via gene acquisitions in the diplomonad Trepomonas sp. PC1.</title>
        <authorList>
            <person name="Xu F."/>
            <person name="Jerlstrom-Hultqvist J."/>
            <person name="Kolisko M."/>
            <person name="Simpson A.G.B."/>
            <person name="Roger A.J."/>
            <person name="Svard S.G."/>
            <person name="Andersson J.O."/>
        </authorList>
    </citation>
    <scope>NUCLEOTIDE SEQUENCE</scope>
    <source>
        <strain evidence="2">PC1</strain>
    </source>
</reference>
<organism evidence="2">
    <name type="scientific">Trepomonas sp. PC1</name>
    <dbReference type="NCBI Taxonomy" id="1076344"/>
    <lineage>
        <taxon>Eukaryota</taxon>
        <taxon>Metamonada</taxon>
        <taxon>Diplomonadida</taxon>
        <taxon>Hexamitidae</taxon>
        <taxon>Hexamitinae</taxon>
        <taxon>Trepomonas</taxon>
    </lineage>
</organism>
<dbReference type="AlphaFoldDB" id="A0A146JW01"/>
<gene>
    <name evidence="2" type="ORF">TPC1_31772</name>
</gene>
<evidence type="ECO:0008006" key="3">
    <source>
        <dbReference type="Google" id="ProtNLM"/>
    </source>
</evidence>
<keyword evidence="1" id="KW-0812">Transmembrane</keyword>
<evidence type="ECO:0000313" key="2">
    <source>
        <dbReference type="EMBL" id="JAP88733.1"/>
    </source>
</evidence>
<feature type="transmembrane region" description="Helical" evidence="1">
    <location>
        <begin position="230"/>
        <end position="249"/>
    </location>
</feature>
<protein>
    <recommendedName>
        <fullName evidence="3">Transmembrane protein</fullName>
    </recommendedName>
</protein>
<sequence length="316" mass="36685">LSAIAQYQMQISLNGKSYFQIAVYLMTVLKLAVEQGLYLIAPHFATNWPTWSSNIVYYMARIMLTITIIFKQEIQDGCLNFKDFVKQFKEIKIELLIATITAISQTLKIVSIFVSLMYSTDNKMIFELILRAYFFELLVDNSIQAIKIVILTMSYKVVIISKLYVFNFLLIFVVYLFTEHVLISTRSNTETNSKEITQYFIFIGQSILLSQITQVLIIQQKQLTYALIQLFVLISAFAGFQISLINLINEVAETFIFYFLVEMSDLIFVVITWFVKAVKQLTFKQIKTSLINTMKVKSIIDDVRKTTRRPKTSKRK</sequence>
<evidence type="ECO:0000256" key="1">
    <source>
        <dbReference type="SAM" id="Phobius"/>
    </source>
</evidence>
<keyword evidence="1" id="KW-0472">Membrane</keyword>
<feature type="transmembrane region" description="Helical" evidence="1">
    <location>
        <begin position="21"/>
        <end position="40"/>
    </location>
</feature>
<dbReference type="EMBL" id="GDID01007873">
    <property type="protein sequence ID" value="JAP88733.1"/>
    <property type="molecule type" value="Transcribed_RNA"/>
</dbReference>
<feature type="non-terminal residue" evidence="2">
    <location>
        <position position="316"/>
    </location>
</feature>
<keyword evidence="1" id="KW-1133">Transmembrane helix</keyword>
<feature type="transmembrane region" description="Helical" evidence="1">
    <location>
        <begin position="124"/>
        <end position="143"/>
    </location>
</feature>
<feature type="non-terminal residue" evidence="2">
    <location>
        <position position="1"/>
    </location>
</feature>
<accession>A0A146JW01</accession>
<name>A0A146JW01_9EUKA</name>
<feature type="transmembrane region" description="Helical" evidence="1">
    <location>
        <begin position="255"/>
        <end position="275"/>
    </location>
</feature>
<feature type="transmembrane region" description="Helical" evidence="1">
    <location>
        <begin position="197"/>
        <end position="218"/>
    </location>
</feature>
<proteinExistence type="predicted"/>
<feature type="transmembrane region" description="Helical" evidence="1">
    <location>
        <begin position="95"/>
        <end position="118"/>
    </location>
</feature>